<dbReference type="GO" id="GO:0006351">
    <property type="term" value="P:DNA-templated transcription"/>
    <property type="evidence" value="ECO:0007669"/>
    <property type="project" value="InterPro"/>
</dbReference>
<dbReference type="SMART" id="SM00066">
    <property type="entry name" value="GAL4"/>
    <property type="match status" value="1"/>
</dbReference>
<dbReference type="EMBL" id="MU404358">
    <property type="protein sequence ID" value="KAI1610285.1"/>
    <property type="molecule type" value="Genomic_DNA"/>
</dbReference>
<evidence type="ECO:0000259" key="7">
    <source>
        <dbReference type="PROSITE" id="PS50048"/>
    </source>
</evidence>
<dbReference type="InterPro" id="IPR036864">
    <property type="entry name" value="Zn2-C6_fun-type_DNA-bd_sf"/>
</dbReference>
<dbReference type="GO" id="GO:0001080">
    <property type="term" value="P:nitrogen catabolite activation of transcription from RNA polymerase II promoter"/>
    <property type="evidence" value="ECO:0007669"/>
    <property type="project" value="TreeGrafter"/>
</dbReference>
<proteinExistence type="predicted"/>
<dbReference type="PANTHER" id="PTHR31668:SF4">
    <property type="entry name" value="TRANSCRIPTIONAL ACTIVATOR PROTEIN DAL81"/>
    <property type="match status" value="1"/>
</dbReference>
<dbReference type="InterPro" id="IPR001138">
    <property type="entry name" value="Zn2Cys6_DnaBD"/>
</dbReference>
<dbReference type="Pfam" id="PF00172">
    <property type="entry name" value="Zn_clus"/>
    <property type="match status" value="1"/>
</dbReference>
<evidence type="ECO:0000256" key="3">
    <source>
        <dbReference type="ARBA" id="ARBA00023125"/>
    </source>
</evidence>
<feature type="region of interest" description="Disordered" evidence="6">
    <location>
        <begin position="124"/>
        <end position="145"/>
    </location>
</feature>
<dbReference type="PANTHER" id="PTHR31668">
    <property type="entry name" value="GLUCOSE TRANSPORT TRANSCRIPTION REGULATOR RGT1-RELATED-RELATED"/>
    <property type="match status" value="1"/>
</dbReference>
<keyword evidence="3" id="KW-0238">DNA-binding</keyword>
<evidence type="ECO:0000313" key="8">
    <source>
        <dbReference type="EMBL" id="KAI1610285.1"/>
    </source>
</evidence>
<protein>
    <recommendedName>
        <fullName evidence="7">Zn(2)-C6 fungal-type domain-containing protein</fullName>
    </recommendedName>
</protein>
<dbReference type="SUPFAM" id="SSF57701">
    <property type="entry name" value="Zn2/Cys6 DNA-binding domain"/>
    <property type="match status" value="1"/>
</dbReference>
<dbReference type="GO" id="GO:0000981">
    <property type="term" value="F:DNA-binding transcription factor activity, RNA polymerase II-specific"/>
    <property type="evidence" value="ECO:0007669"/>
    <property type="project" value="InterPro"/>
</dbReference>
<dbReference type="CDD" id="cd12148">
    <property type="entry name" value="fungal_TF_MHR"/>
    <property type="match status" value="1"/>
</dbReference>
<dbReference type="PROSITE" id="PS50048">
    <property type="entry name" value="ZN2_CY6_FUNGAL_2"/>
    <property type="match status" value="1"/>
</dbReference>
<feature type="compositionally biased region" description="Polar residues" evidence="6">
    <location>
        <begin position="126"/>
        <end position="145"/>
    </location>
</feature>
<organism evidence="8 9">
    <name type="scientific">Exophiala viscosa</name>
    <dbReference type="NCBI Taxonomy" id="2486360"/>
    <lineage>
        <taxon>Eukaryota</taxon>
        <taxon>Fungi</taxon>
        <taxon>Dikarya</taxon>
        <taxon>Ascomycota</taxon>
        <taxon>Pezizomycotina</taxon>
        <taxon>Eurotiomycetes</taxon>
        <taxon>Chaetothyriomycetidae</taxon>
        <taxon>Chaetothyriales</taxon>
        <taxon>Herpotrichiellaceae</taxon>
        <taxon>Exophiala</taxon>
    </lineage>
</organism>
<gene>
    <name evidence="8" type="ORF">EDD36DRAFT_321284</name>
</gene>
<sequence>MDAQASVRDRGPREYKSRRYRPCDSCRGRKIACRIDSSPPCAFCRSRGTDCTFLEKPVTKRRRTLSLLGACNNDVSGTDHAAFVQSWDDLTSQAFDSTIFERLDLFENETSNFFDYNAIADLPQDGQAQSNSTGDESMSQLAQSNSPENLHVYIDRSLHRSYMPPDTSHLSRLVVGRLFDSQERIHLPRLTLLSTQACGHDSESRNLDGRVLAQTEQESQPLVSRTDTSKVSWSDVENLLSEKQRVNLVQLFFRFIEPVFPVLAQSQHNDESVSRDLGQGRGSLALAASLYATALPFSMHDDHLNATLTDVSAKRERLYSIALATVLDEAHAPSMETLQACLLILQKGPTTRPEGLTPTYSWLTSLAATTAKSLGLQYDCSNWNISLIEKQSRTRIWWATFIMDAWVSLESPGGRSINSDDYDVLQLRAGTNSLHDVNAIPDNAHNFYHIATISCLLSQVYETYYTVRAVKATAADLFKALELARPLRSALNECRQSLTTDLPFNVEGESGINASVHLAGSVVSIVLFRALLRPLQNRATTISHTDNSHKSAAAAVMTGSLNSAKEAVQLLESMVSAVGPWNAFWHSWSQGNFAIVSTFLVQLTLLCKLEDSPTSMKAEVSGLISRWKRAIRTGAGSGGWGSSLMSLALTRLDSLLNQIQP</sequence>
<keyword evidence="1" id="KW-0479">Metal-binding</keyword>
<keyword evidence="2" id="KW-0805">Transcription regulation</keyword>
<dbReference type="InterPro" id="IPR007219">
    <property type="entry name" value="XnlR_reg_dom"/>
</dbReference>
<dbReference type="GO" id="GO:0008270">
    <property type="term" value="F:zinc ion binding"/>
    <property type="evidence" value="ECO:0007669"/>
    <property type="project" value="InterPro"/>
</dbReference>
<dbReference type="InterPro" id="IPR050797">
    <property type="entry name" value="Carb_Metab_Trans_Reg"/>
</dbReference>
<name>A0AAN6IAX0_9EURO</name>
<dbReference type="CDD" id="cd00067">
    <property type="entry name" value="GAL4"/>
    <property type="match status" value="1"/>
</dbReference>
<keyword evidence="9" id="KW-1185">Reference proteome</keyword>
<reference evidence="8" key="1">
    <citation type="journal article" date="2022" name="bioRxiv">
        <title>Deciphering the potential niche of two novel black yeast fungi from a biological soil crust based on their genomes, phenotypes, and melanin regulation.</title>
        <authorList>
            <consortium name="DOE Joint Genome Institute"/>
            <person name="Carr E.C."/>
            <person name="Barton Q."/>
            <person name="Grambo S."/>
            <person name="Sullivan M."/>
            <person name="Renfro C.M."/>
            <person name="Kuo A."/>
            <person name="Pangilinan J."/>
            <person name="Lipzen A."/>
            <person name="Keymanesh K."/>
            <person name="Savage E."/>
            <person name="Barry K."/>
            <person name="Grigoriev I.V."/>
            <person name="Riekhof W.R."/>
            <person name="Harris S.S."/>
        </authorList>
    </citation>
    <scope>NUCLEOTIDE SEQUENCE</scope>
    <source>
        <strain evidence="8">JF 03-4F</strain>
    </source>
</reference>
<dbReference type="PROSITE" id="PS00463">
    <property type="entry name" value="ZN2_CY6_FUNGAL_1"/>
    <property type="match status" value="1"/>
</dbReference>
<comment type="caution">
    <text evidence="8">The sequence shown here is derived from an EMBL/GenBank/DDBJ whole genome shotgun (WGS) entry which is preliminary data.</text>
</comment>
<accession>A0AAN6IAX0</accession>
<feature type="domain" description="Zn(2)-C6 fungal-type" evidence="7">
    <location>
        <begin position="22"/>
        <end position="53"/>
    </location>
</feature>
<evidence type="ECO:0000256" key="2">
    <source>
        <dbReference type="ARBA" id="ARBA00023015"/>
    </source>
</evidence>
<evidence type="ECO:0000256" key="5">
    <source>
        <dbReference type="ARBA" id="ARBA00023242"/>
    </source>
</evidence>
<dbReference type="Gene3D" id="4.10.240.10">
    <property type="entry name" value="Zn(2)-C6 fungal-type DNA-binding domain"/>
    <property type="match status" value="1"/>
</dbReference>
<dbReference type="GO" id="GO:0003677">
    <property type="term" value="F:DNA binding"/>
    <property type="evidence" value="ECO:0007669"/>
    <property type="project" value="UniProtKB-KW"/>
</dbReference>
<evidence type="ECO:0000313" key="9">
    <source>
        <dbReference type="Proteomes" id="UP001203852"/>
    </source>
</evidence>
<dbReference type="AlphaFoldDB" id="A0AAN6IAX0"/>
<dbReference type="Proteomes" id="UP001203852">
    <property type="component" value="Unassembled WGS sequence"/>
</dbReference>
<evidence type="ECO:0000256" key="1">
    <source>
        <dbReference type="ARBA" id="ARBA00022723"/>
    </source>
</evidence>
<keyword evidence="5" id="KW-0539">Nucleus</keyword>
<dbReference type="Pfam" id="PF04082">
    <property type="entry name" value="Fungal_trans"/>
    <property type="match status" value="1"/>
</dbReference>
<keyword evidence="4" id="KW-0804">Transcription</keyword>
<dbReference type="GO" id="GO:0005634">
    <property type="term" value="C:nucleus"/>
    <property type="evidence" value="ECO:0007669"/>
    <property type="project" value="TreeGrafter"/>
</dbReference>
<evidence type="ECO:0000256" key="6">
    <source>
        <dbReference type="SAM" id="MobiDB-lite"/>
    </source>
</evidence>
<evidence type="ECO:0000256" key="4">
    <source>
        <dbReference type="ARBA" id="ARBA00023163"/>
    </source>
</evidence>